<keyword evidence="2" id="KW-1133">Transmembrane helix</keyword>
<keyword evidence="2" id="KW-0812">Transmembrane</keyword>
<gene>
    <name evidence="3" type="ORF">Voc01_053210</name>
</gene>
<dbReference type="AlphaFoldDB" id="A0A8J4ED72"/>
<comment type="caution">
    <text evidence="3">The sequence shown here is derived from an EMBL/GenBank/DDBJ whole genome shotgun (WGS) entry which is preliminary data.</text>
</comment>
<evidence type="ECO:0000313" key="4">
    <source>
        <dbReference type="Proteomes" id="UP000635606"/>
    </source>
</evidence>
<feature type="region of interest" description="Disordered" evidence="1">
    <location>
        <begin position="1"/>
        <end position="25"/>
    </location>
</feature>
<organism evidence="3 4">
    <name type="scientific">Virgisporangium ochraceum</name>
    <dbReference type="NCBI Taxonomy" id="65505"/>
    <lineage>
        <taxon>Bacteria</taxon>
        <taxon>Bacillati</taxon>
        <taxon>Actinomycetota</taxon>
        <taxon>Actinomycetes</taxon>
        <taxon>Micromonosporales</taxon>
        <taxon>Micromonosporaceae</taxon>
        <taxon>Virgisporangium</taxon>
    </lineage>
</organism>
<feature type="transmembrane region" description="Helical" evidence="2">
    <location>
        <begin position="92"/>
        <end position="111"/>
    </location>
</feature>
<protein>
    <submittedName>
        <fullName evidence="3">Uncharacterized protein</fullName>
    </submittedName>
</protein>
<accession>A0A8J4ED72</accession>
<evidence type="ECO:0000256" key="2">
    <source>
        <dbReference type="SAM" id="Phobius"/>
    </source>
</evidence>
<name>A0A8J4ED72_9ACTN</name>
<dbReference type="Proteomes" id="UP000635606">
    <property type="component" value="Unassembled WGS sequence"/>
</dbReference>
<proteinExistence type="predicted"/>
<keyword evidence="4" id="KW-1185">Reference proteome</keyword>
<reference evidence="3" key="1">
    <citation type="submission" date="2021-01" db="EMBL/GenBank/DDBJ databases">
        <title>Whole genome shotgun sequence of Virgisporangium ochraceum NBRC 16418.</title>
        <authorList>
            <person name="Komaki H."/>
            <person name="Tamura T."/>
        </authorList>
    </citation>
    <scope>NUCLEOTIDE SEQUENCE</scope>
    <source>
        <strain evidence="3">NBRC 16418</strain>
    </source>
</reference>
<dbReference type="EMBL" id="BOPH01000079">
    <property type="protein sequence ID" value="GIJ70404.1"/>
    <property type="molecule type" value="Genomic_DNA"/>
</dbReference>
<evidence type="ECO:0000313" key="3">
    <source>
        <dbReference type="EMBL" id="GIJ70404.1"/>
    </source>
</evidence>
<evidence type="ECO:0000256" key="1">
    <source>
        <dbReference type="SAM" id="MobiDB-lite"/>
    </source>
</evidence>
<sequence>MDASDEEKREAEERDRQERIERQERQQKAAEEFVLALNARLREAYQEGADTAVDRADRNAWNARSITLYLVVLGVVAMPVIAMVTSLDPQAFGSYIAPVTGIAGTVVGYWFGALSRPGSHNTDAQ</sequence>
<feature type="transmembrane region" description="Helical" evidence="2">
    <location>
        <begin position="66"/>
        <end position="86"/>
    </location>
</feature>
<keyword evidence="2" id="KW-0472">Membrane</keyword>